<keyword evidence="1" id="KW-1133">Transmembrane helix</keyword>
<dbReference type="AlphaFoldDB" id="A0A1G9Z973"/>
<sequence length="309" mass="33196">MDTLCTLARKEFDQALRWRGLWLLTLVATYLAYAGWGQSSGLTEPRSLIVTVLGPDLTLASLHVPIVMLFSLAALMLSYRSVVGARASGSFKLTAVQPHSRAEILLATVFGRTAAVWTAAGVSVTFAIGVGILRYGFPDAVSLVLTLSATGLYLFTIVCFGTAISAAVERRGTAGTIVTGYYLGMNSLWLTVTHPALYAQLTGVNVLYSEPPQSVPLFFSRRVVPRGAYDVLLNTAIGTGNATGYVESVLVDSEAMGADIAHIHLVQLVFDGSLPLVLEPLFSVAILLLWALIPLSIAYIRFSRKDLVR</sequence>
<dbReference type="GO" id="GO:0140359">
    <property type="term" value="F:ABC-type transporter activity"/>
    <property type="evidence" value="ECO:0007669"/>
    <property type="project" value="InterPro"/>
</dbReference>
<dbReference type="PANTHER" id="PTHR43471:SF1">
    <property type="entry name" value="ABC TRANSPORTER PERMEASE PROTEIN NOSY-RELATED"/>
    <property type="match status" value="1"/>
</dbReference>
<reference evidence="2 3" key="1">
    <citation type="submission" date="2016-10" db="EMBL/GenBank/DDBJ databases">
        <authorList>
            <person name="de Groot N.N."/>
        </authorList>
    </citation>
    <scope>NUCLEOTIDE SEQUENCE [LARGE SCALE GENOMIC DNA]</scope>
    <source>
        <strain evidence="3">EB21,IBRC-M 10013,KCTC 4048</strain>
    </source>
</reference>
<keyword evidence="1" id="KW-0472">Membrane</keyword>
<evidence type="ECO:0000313" key="2">
    <source>
        <dbReference type="EMBL" id="SDN17166.1"/>
    </source>
</evidence>
<dbReference type="Proteomes" id="UP000199370">
    <property type="component" value="Unassembled WGS sequence"/>
</dbReference>
<keyword evidence="3" id="KW-1185">Reference proteome</keyword>
<organism evidence="2 3">
    <name type="scientific">Haloarchaeobius iranensis</name>
    <dbReference type="NCBI Taxonomy" id="996166"/>
    <lineage>
        <taxon>Archaea</taxon>
        <taxon>Methanobacteriati</taxon>
        <taxon>Methanobacteriota</taxon>
        <taxon>Stenosarchaea group</taxon>
        <taxon>Halobacteria</taxon>
        <taxon>Halobacteriales</taxon>
        <taxon>Halorubellaceae</taxon>
        <taxon>Haloarchaeobius</taxon>
    </lineage>
</organism>
<proteinExistence type="predicted"/>
<feature type="transmembrane region" description="Helical" evidence="1">
    <location>
        <begin position="20"/>
        <end position="37"/>
    </location>
</feature>
<evidence type="ECO:0000256" key="1">
    <source>
        <dbReference type="SAM" id="Phobius"/>
    </source>
</evidence>
<evidence type="ECO:0000313" key="3">
    <source>
        <dbReference type="Proteomes" id="UP000199370"/>
    </source>
</evidence>
<keyword evidence="1" id="KW-0812">Transmembrane</keyword>
<feature type="transmembrane region" description="Helical" evidence="1">
    <location>
        <begin position="281"/>
        <end position="300"/>
    </location>
</feature>
<dbReference type="Pfam" id="PF12679">
    <property type="entry name" value="ABC2_membrane_2"/>
    <property type="match status" value="1"/>
</dbReference>
<dbReference type="GO" id="GO:0005886">
    <property type="term" value="C:plasma membrane"/>
    <property type="evidence" value="ECO:0007669"/>
    <property type="project" value="UniProtKB-SubCell"/>
</dbReference>
<accession>A0A1G9Z973</accession>
<dbReference type="RefSeq" id="WP_089735115.1">
    <property type="nucleotide sequence ID" value="NZ_FNIA01000018.1"/>
</dbReference>
<feature type="transmembrane region" description="Helical" evidence="1">
    <location>
        <begin position="143"/>
        <end position="168"/>
    </location>
</feature>
<dbReference type="OrthoDB" id="86287at2157"/>
<name>A0A1G9Z973_9EURY</name>
<dbReference type="PANTHER" id="PTHR43471">
    <property type="entry name" value="ABC TRANSPORTER PERMEASE"/>
    <property type="match status" value="1"/>
</dbReference>
<gene>
    <name evidence="2" type="ORF">SAMN05192554_11861</name>
</gene>
<feature type="transmembrane region" description="Helical" evidence="1">
    <location>
        <begin position="57"/>
        <end position="77"/>
    </location>
</feature>
<protein>
    <submittedName>
        <fullName evidence="2">ABC-type transport system involved in multi-copper enzyme maturation, permease component</fullName>
    </submittedName>
</protein>
<dbReference type="EMBL" id="FNIA01000018">
    <property type="protein sequence ID" value="SDN17166.1"/>
    <property type="molecule type" value="Genomic_DNA"/>
</dbReference>
<dbReference type="STRING" id="996166.SAMN05192554_11861"/>
<feature type="transmembrane region" description="Helical" evidence="1">
    <location>
        <begin position="180"/>
        <end position="201"/>
    </location>
</feature>
<feature type="transmembrane region" description="Helical" evidence="1">
    <location>
        <begin position="114"/>
        <end position="137"/>
    </location>
</feature>